<name>A0A1G7VFW5_9FIRM</name>
<dbReference type="PANTHER" id="PTHR45661:SF3">
    <property type="entry name" value="IG-LIKE DOMAIN-CONTAINING PROTEIN"/>
    <property type="match status" value="1"/>
</dbReference>
<dbReference type="Gene3D" id="3.80.10.10">
    <property type="entry name" value="Ribonuclease Inhibitor"/>
    <property type="match status" value="2"/>
</dbReference>
<protein>
    <submittedName>
        <fullName evidence="2">Leucine rich repeat-containing protein</fullName>
    </submittedName>
</protein>
<evidence type="ECO:0000313" key="2">
    <source>
        <dbReference type="EMBL" id="SDG58587.1"/>
    </source>
</evidence>
<dbReference type="SUPFAM" id="SSF52058">
    <property type="entry name" value="L domain-like"/>
    <property type="match status" value="2"/>
</dbReference>
<dbReference type="EMBL" id="FNCP01000004">
    <property type="protein sequence ID" value="SDG58587.1"/>
    <property type="molecule type" value="Genomic_DNA"/>
</dbReference>
<feature type="chain" id="PRO_5011489448" evidence="1">
    <location>
        <begin position="30"/>
        <end position="432"/>
    </location>
</feature>
<dbReference type="InterPro" id="IPR053139">
    <property type="entry name" value="Surface_bspA-like"/>
</dbReference>
<proteinExistence type="predicted"/>
<dbReference type="InterPro" id="IPR026906">
    <property type="entry name" value="LRR_5"/>
</dbReference>
<sequence length="432" mass="44658">MKQRWKSKFLALILVVIMTLGVLTAAVQAAGGTGTTGVWKWKILDDGTLGITGCTTPSGGDLILPASLETGSGPLAVTSIEANAFKSSSPLFFPSDIKTFVMPDSVTRVGDSAFYWCNKLTSVTLSANLRTMGASAFFNCTELTSIALPDTLESIGASALANCSVLSEVRLPDNAGFTALPEKLFNGDTLLKTTNIVSLTHLTSIGKMAFLGTGIENITLPNSVTVIGNGAFNACWHLASINLPDNPGFTAIPDSILAECKALQSLTIPASVTSIGADALNGCNVLSSITVAGTNPAFTSEGGVLYNAAKTILICHPAGRSGSLTIPDSVTEIGNYAFLNSSHLTAVTIPDSVERIGEGAFFNCSNPSLTRITLPDSVQSIGSYAFNACAGVTQMTIPEGIEVIGPYTFNACGSLTGIALSDSLQASATSLF</sequence>
<organism evidence="2 3">
    <name type="scientific">Desulfosporosinus hippei DSM 8344</name>
    <dbReference type="NCBI Taxonomy" id="1121419"/>
    <lineage>
        <taxon>Bacteria</taxon>
        <taxon>Bacillati</taxon>
        <taxon>Bacillota</taxon>
        <taxon>Clostridia</taxon>
        <taxon>Eubacteriales</taxon>
        <taxon>Desulfitobacteriaceae</taxon>
        <taxon>Desulfosporosinus</taxon>
    </lineage>
</organism>
<evidence type="ECO:0000256" key="1">
    <source>
        <dbReference type="SAM" id="SignalP"/>
    </source>
</evidence>
<accession>A0A1G7VFW5</accession>
<dbReference type="STRING" id="1121419.SAMN05443529_104110"/>
<dbReference type="InterPro" id="IPR032675">
    <property type="entry name" value="LRR_dom_sf"/>
</dbReference>
<evidence type="ECO:0000313" key="3">
    <source>
        <dbReference type="Proteomes" id="UP000198656"/>
    </source>
</evidence>
<reference evidence="3" key="1">
    <citation type="submission" date="2016-10" db="EMBL/GenBank/DDBJ databases">
        <authorList>
            <person name="Varghese N."/>
            <person name="Submissions S."/>
        </authorList>
    </citation>
    <scope>NUCLEOTIDE SEQUENCE [LARGE SCALE GENOMIC DNA]</scope>
    <source>
        <strain evidence="3">DSM 8344</strain>
    </source>
</reference>
<dbReference type="OrthoDB" id="3171015at2"/>
<dbReference type="RefSeq" id="WP_092330745.1">
    <property type="nucleotide sequence ID" value="NZ_FNCP01000004.1"/>
</dbReference>
<keyword evidence="3" id="KW-1185">Reference proteome</keyword>
<feature type="signal peptide" evidence="1">
    <location>
        <begin position="1"/>
        <end position="29"/>
    </location>
</feature>
<dbReference type="Pfam" id="PF13306">
    <property type="entry name" value="LRR_5"/>
    <property type="match status" value="2"/>
</dbReference>
<dbReference type="AlphaFoldDB" id="A0A1G7VFW5"/>
<dbReference type="PANTHER" id="PTHR45661">
    <property type="entry name" value="SURFACE ANTIGEN"/>
    <property type="match status" value="1"/>
</dbReference>
<dbReference type="Proteomes" id="UP000198656">
    <property type="component" value="Unassembled WGS sequence"/>
</dbReference>
<keyword evidence="1" id="KW-0732">Signal</keyword>
<gene>
    <name evidence="2" type="ORF">SAMN05443529_104110</name>
</gene>